<gene>
    <name evidence="1" type="ORF">WA026_023627</name>
</gene>
<evidence type="ECO:0008006" key="3">
    <source>
        <dbReference type="Google" id="ProtNLM"/>
    </source>
</evidence>
<keyword evidence="2" id="KW-1185">Reference proteome</keyword>
<comment type="caution">
    <text evidence="1">The sequence shown here is derived from an EMBL/GenBank/DDBJ whole genome shotgun (WGS) entry which is preliminary data.</text>
</comment>
<proteinExistence type="predicted"/>
<name>A0AAW1UQS2_9CUCU</name>
<dbReference type="AlphaFoldDB" id="A0AAW1UQS2"/>
<accession>A0AAW1UQS2</accession>
<dbReference type="Proteomes" id="UP001431783">
    <property type="component" value="Unassembled WGS sequence"/>
</dbReference>
<protein>
    <recommendedName>
        <fullName evidence="3">Nucleic-acid-binding protein from transposon X-element</fullName>
    </recommendedName>
</protein>
<reference evidence="1 2" key="1">
    <citation type="submission" date="2023-03" db="EMBL/GenBank/DDBJ databases">
        <title>Genome insight into feeding habits of ladybird beetles.</title>
        <authorList>
            <person name="Li H.-S."/>
            <person name="Huang Y.-H."/>
            <person name="Pang H."/>
        </authorList>
    </citation>
    <scope>NUCLEOTIDE SEQUENCE [LARGE SCALE GENOMIC DNA]</scope>
    <source>
        <strain evidence="1">SYSU_2023b</strain>
        <tissue evidence="1">Whole body</tissue>
    </source>
</reference>
<organism evidence="1 2">
    <name type="scientific">Henosepilachna vigintioctopunctata</name>
    <dbReference type="NCBI Taxonomy" id="420089"/>
    <lineage>
        <taxon>Eukaryota</taxon>
        <taxon>Metazoa</taxon>
        <taxon>Ecdysozoa</taxon>
        <taxon>Arthropoda</taxon>
        <taxon>Hexapoda</taxon>
        <taxon>Insecta</taxon>
        <taxon>Pterygota</taxon>
        <taxon>Neoptera</taxon>
        <taxon>Endopterygota</taxon>
        <taxon>Coleoptera</taxon>
        <taxon>Polyphaga</taxon>
        <taxon>Cucujiformia</taxon>
        <taxon>Coccinelloidea</taxon>
        <taxon>Coccinellidae</taxon>
        <taxon>Epilachninae</taxon>
        <taxon>Epilachnini</taxon>
        <taxon>Henosepilachna</taxon>
    </lineage>
</organism>
<dbReference type="EMBL" id="JARQZJ010000086">
    <property type="protein sequence ID" value="KAK9882873.1"/>
    <property type="molecule type" value="Genomic_DNA"/>
</dbReference>
<evidence type="ECO:0000313" key="2">
    <source>
        <dbReference type="Proteomes" id="UP001431783"/>
    </source>
</evidence>
<sequence length="89" mass="9877">MSRCRKAVGPHHSVQCTKSRTEPAVCANCGGPHPANYKGCAAYPTTKSNVRQPKATVNEIPPRSSVAKFRRNLYHQRNPLHQDSITLRP</sequence>
<evidence type="ECO:0000313" key="1">
    <source>
        <dbReference type="EMBL" id="KAK9882873.1"/>
    </source>
</evidence>